<gene>
    <name evidence="2" type="ORF">O1R50_19830</name>
</gene>
<feature type="domain" description="Aminoglycoside phosphotransferase" evidence="1">
    <location>
        <begin position="25"/>
        <end position="263"/>
    </location>
</feature>
<dbReference type="PROSITE" id="PS00109">
    <property type="entry name" value="PROTEIN_KINASE_TYR"/>
    <property type="match status" value="1"/>
</dbReference>
<name>A0A9X3SV04_9ACTN</name>
<dbReference type="InterPro" id="IPR008266">
    <property type="entry name" value="Tyr_kinase_AS"/>
</dbReference>
<evidence type="ECO:0000313" key="3">
    <source>
        <dbReference type="Proteomes" id="UP001146067"/>
    </source>
</evidence>
<dbReference type="RefSeq" id="WP_270111923.1">
    <property type="nucleotide sequence ID" value="NZ_JAPZVP010000017.1"/>
</dbReference>
<dbReference type="GO" id="GO:0004672">
    <property type="term" value="F:protein kinase activity"/>
    <property type="evidence" value="ECO:0007669"/>
    <property type="project" value="InterPro"/>
</dbReference>
<proteinExistence type="predicted"/>
<dbReference type="InterPro" id="IPR011009">
    <property type="entry name" value="Kinase-like_dom_sf"/>
</dbReference>
<keyword evidence="3" id="KW-1185">Reference proteome</keyword>
<dbReference type="SUPFAM" id="SSF56112">
    <property type="entry name" value="Protein kinase-like (PK-like)"/>
    <property type="match status" value="1"/>
</dbReference>
<dbReference type="Proteomes" id="UP001146067">
    <property type="component" value="Unassembled WGS sequence"/>
</dbReference>
<dbReference type="InterPro" id="IPR051678">
    <property type="entry name" value="AGP_Transferase"/>
</dbReference>
<reference evidence="2" key="1">
    <citation type="submission" date="2022-12" db="EMBL/GenBank/DDBJ databases">
        <title>Gycomyces niveus sp.nov.,a novel actinomycete isolated from soil in Shouguan.</title>
        <authorList>
            <person name="Yang X."/>
        </authorList>
    </citation>
    <scope>NUCLEOTIDE SEQUENCE</scope>
    <source>
        <strain evidence="2">NEAU-A15</strain>
    </source>
</reference>
<dbReference type="Pfam" id="PF01636">
    <property type="entry name" value="APH"/>
    <property type="match status" value="1"/>
</dbReference>
<sequence>MAKPTFELSAIQPAVQQELGPLTDWEPLHEGENSQVFAAVGEAGPVVVRVSDRRKGFEVDRCTSRMLADSGVRVPKFHGIGPIADAWWCVTERLPGKPLYALGMERIEAVAPAVAETLDRLHSVDLSTTTGYGGLNPESGNGFHGTWFEWVLGGVPDSWPNVGREEDRKLLEALAELVRAEKHSLEPGRALVHGDFSADNIIMDEDDTVGVIDLECAMIGDPLWDISYQLYWGGAWPEMAPQARAAVAALEDSVEHRARLRFYMVTTGLAGTRFYADDRRADEVTLMVRRLAPLLETPPSLKDLDGYWLRLGSEREG</sequence>
<evidence type="ECO:0000259" key="1">
    <source>
        <dbReference type="Pfam" id="PF01636"/>
    </source>
</evidence>
<comment type="caution">
    <text evidence="2">The sequence shown here is derived from an EMBL/GenBank/DDBJ whole genome shotgun (WGS) entry which is preliminary data.</text>
</comment>
<dbReference type="EMBL" id="JAPZVP010000017">
    <property type="protein sequence ID" value="MDA1361888.1"/>
    <property type="molecule type" value="Genomic_DNA"/>
</dbReference>
<dbReference type="PANTHER" id="PTHR21310">
    <property type="entry name" value="AMINOGLYCOSIDE PHOSPHOTRANSFERASE-RELATED-RELATED"/>
    <property type="match status" value="1"/>
</dbReference>
<dbReference type="InterPro" id="IPR002575">
    <property type="entry name" value="Aminoglycoside_PTrfase"/>
</dbReference>
<dbReference type="Gene3D" id="3.90.1200.10">
    <property type="match status" value="1"/>
</dbReference>
<organism evidence="2 3">
    <name type="scientific">Glycomyces luteolus</name>
    <dbReference type="NCBI Taxonomy" id="2670330"/>
    <lineage>
        <taxon>Bacteria</taxon>
        <taxon>Bacillati</taxon>
        <taxon>Actinomycetota</taxon>
        <taxon>Actinomycetes</taxon>
        <taxon>Glycomycetales</taxon>
        <taxon>Glycomycetaceae</taxon>
        <taxon>Glycomyces</taxon>
    </lineage>
</organism>
<dbReference type="Gene3D" id="3.30.200.150">
    <property type="match status" value="1"/>
</dbReference>
<dbReference type="AlphaFoldDB" id="A0A9X3SV04"/>
<accession>A0A9X3SV04</accession>
<protein>
    <submittedName>
        <fullName evidence="2">Aminoglycoside phosphotransferase family protein</fullName>
    </submittedName>
</protein>
<evidence type="ECO:0000313" key="2">
    <source>
        <dbReference type="EMBL" id="MDA1361888.1"/>
    </source>
</evidence>